<dbReference type="Proteomes" id="UP000050525">
    <property type="component" value="Unassembled WGS sequence"/>
</dbReference>
<dbReference type="AlphaFoldDB" id="A0A151NKB3"/>
<proteinExistence type="predicted"/>
<reference evidence="2 3" key="1">
    <citation type="journal article" date="2012" name="Genome Biol.">
        <title>Sequencing three crocodilian genomes to illuminate the evolution of archosaurs and amniotes.</title>
        <authorList>
            <person name="St John J.A."/>
            <person name="Braun E.L."/>
            <person name="Isberg S.R."/>
            <person name="Miles L.G."/>
            <person name="Chong A.Y."/>
            <person name="Gongora J."/>
            <person name="Dalzell P."/>
            <person name="Moran C."/>
            <person name="Bed'hom B."/>
            <person name="Abzhanov A."/>
            <person name="Burgess S.C."/>
            <person name="Cooksey A.M."/>
            <person name="Castoe T.A."/>
            <person name="Crawford N.G."/>
            <person name="Densmore L.D."/>
            <person name="Drew J.C."/>
            <person name="Edwards S.V."/>
            <person name="Faircloth B.C."/>
            <person name="Fujita M.K."/>
            <person name="Greenwold M.J."/>
            <person name="Hoffmann F.G."/>
            <person name="Howard J.M."/>
            <person name="Iguchi T."/>
            <person name="Janes D.E."/>
            <person name="Khan S.Y."/>
            <person name="Kohno S."/>
            <person name="de Koning A.J."/>
            <person name="Lance S.L."/>
            <person name="McCarthy F.M."/>
            <person name="McCormack J.E."/>
            <person name="Merchant M.E."/>
            <person name="Peterson D.G."/>
            <person name="Pollock D.D."/>
            <person name="Pourmand N."/>
            <person name="Raney B.J."/>
            <person name="Roessler K.A."/>
            <person name="Sanford J.R."/>
            <person name="Sawyer R.H."/>
            <person name="Schmidt C.J."/>
            <person name="Triplett E.W."/>
            <person name="Tuberville T.D."/>
            <person name="Venegas-Anaya M."/>
            <person name="Howard J.T."/>
            <person name="Jarvis E.D."/>
            <person name="Guillette L.J.Jr."/>
            <person name="Glenn T.C."/>
            <person name="Green R.E."/>
            <person name="Ray D.A."/>
        </authorList>
    </citation>
    <scope>NUCLEOTIDE SEQUENCE [LARGE SCALE GENOMIC DNA]</scope>
    <source>
        <strain evidence="2">KSC_2009_1</strain>
    </source>
</reference>
<comment type="caution">
    <text evidence="2">The sequence shown here is derived from an EMBL/GenBank/DDBJ whole genome shotgun (WGS) entry which is preliminary data.</text>
</comment>
<feature type="region of interest" description="Disordered" evidence="1">
    <location>
        <begin position="51"/>
        <end position="71"/>
    </location>
</feature>
<organism evidence="2 3">
    <name type="scientific">Alligator mississippiensis</name>
    <name type="common">American alligator</name>
    <dbReference type="NCBI Taxonomy" id="8496"/>
    <lineage>
        <taxon>Eukaryota</taxon>
        <taxon>Metazoa</taxon>
        <taxon>Chordata</taxon>
        <taxon>Craniata</taxon>
        <taxon>Vertebrata</taxon>
        <taxon>Euteleostomi</taxon>
        <taxon>Archelosauria</taxon>
        <taxon>Archosauria</taxon>
        <taxon>Crocodylia</taxon>
        <taxon>Alligatoridae</taxon>
        <taxon>Alligatorinae</taxon>
        <taxon>Alligator</taxon>
    </lineage>
</organism>
<dbReference type="EMBL" id="AKHW03002792">
    <property type="protein sequence ID" value="KYO37246.1"/>
    <property type="molecule type" value="Genomic_DNA"/>
</dbReference>
<name>A0A151NKB3_ALLMI</name>
<evidence type="ECO:0000313" key="3">
    <source>
        <dbReference type="Proteomes" id="UP000050525"/>
    </source>
</evidence>
<evidence type="ECO:0000256" key="1">
    <source>
        <dbReference type="SAM" id="MobiDB-lite"/>
    </source>
</evidence>
<gene>
    <name evidence="2" type="ORF">Y1Q_0008942</name>
</gene>
<protein>
    <submittedName>
        <fullName evidence="2">Uncharacterized protein</fullName>
    </submittedName>
</protein>
<keyword evidence="3" id="KW-1185">Reference proteome</keyword>
<accession>A0A151NKB3</accession>
<evidence type="ECO:0000313" key="2">
    <source>
        <dbReference type="EMBL" id="KYO37246.1"/>
    </source>
</evidence>
<sequence>MVTEEESTRQVRGTCLQGLLESRRVSVAALIKAKTTSLSQAAGALPRLHQKLPAVHRSSTSKLQDSPGLKE</sequence>